<dbReference type="RefSeq" id="XP_037162895.1">
    <property type="nucleotide sequence ID" value="XM_037310309.1"/>
</dbReference>
<name>A0A8H6L2X0_9LECA</name>
<evidence type="ECO:0000313" key="2">
    <source>
        <dbReference type="EMBL" id="KAF6233477.1"/>
    </source>
</evidence>
<protein>
    <submittedName>
        <fullName evidence="2">Uncharacterized protein</fullName>
    </submittedName>
</protein>
<comment type="caution">
    <text evidence="2">The sequence shown here is derived from an EMBL/GenBank/DDBJ whole genome shotgun (WGS) entry which is preliminary data.</text>
</comment>
<gene>
    <name evidence="2" type="ORF">HO173_008409</name>
</gene>
<reference evidence="2 3" key="1">
    <citation type="journal article" date="2020" name="Genomics">
        <title>Complete, high-quality genomes from long-read metagenomic sequencing of two wolf lichen thalli reveals enigmatic genome architecture.</title>
        <authorList>
            <person name="McKenzie S.K."/>
            <person name="Walston R.F."/>
            <person name="Allen J.L."/>
        </authorList>
    </citation>
    <scope>NUCLEOTIDE SEQUENCE [LARGE SCALE GENOMIC DNA]</scope>
    <source>
        <strain evidence="2">WasteWater2</strain>
    </source>
</reference>
<evidence type="ECO:0000313" key="3">
    <source>
        <dbReference type="Proteomes" id="UP000578531"/>
    </source>
</evidence>
<feature type="chain" id="PRO_5034865015" evidence="1">
    <location>
        <begin position="24"/>
        <end position="198"/>
    </location>
</feature>
<keyword evidence="1" id="KW-0732">Signal</keyword>
<dbReference type="OrthoDB" id="10329255at2759"/>
<accession>A0A8H6L2X0</accession>
<dbReference type="EMBL" id="JACCJC010000038">
    <property type="protein sequence ID" value="KAF6233477.1"/>
    <property type="molecule type" value="Genomic_DNA"/>
</dbReference>
<feature type="signal peptide" evidence="1">
    <location>
        <begin position="1"/>
        <end position="23"/>
    </location>
</feature>
<dbReference type="Proteomes" id="UP000578531">
    <property type="component" value="Unassembled WGS sequence"/>
</dbReference>
<organism evidence="2 3">
    <name type="scientific">Letharia columbiana</name>
    <dbReference type="NCBI Taxonomy" id="112416"/>
    <lineage>
        <taxon>Eukaryota</taxon>
        <taxon>Fungi</taxon>
        <taxon>Dikarya</taxon>
        <taxon>Ascomycota</taxon>
        <taxon>Pezizomycotina</taxon>
        <taxon>Lecanoromycetes</taxon>
        <taxon>OSLEUM clade</taxon>
        <taxon>Lecanoromycetidae</taxon>
        <taxon>Lecanorales</taxon>
        <taxon>Lecanorineae</taxon>
        <taxon>Parmeliaceae</taxon>
        <taxon>Letharia</taxon>
    </lineage>
</organism>
<proteinExistence type="predicted"/>
<dbReference type="GeneID" id="59290065"/>
<dbReference type="AlphaFoldDB" id="A0A8H6L2X0"/>
<sequence>MGTLKSSRLPLILLSIPCLSALALSSAHGQSAGLAMNLSPIVHRSQAPAPLHDRGTEASSSHQSPLICLRLTRLTKILPIQAGATALTALYSHLHASASTSWVNQPYRQSITVNYGRLQLYMYSPLTTIPWSFVASFAMEMLQAIPMGGMYVSLYEGFYSSPASCAGLWEAVYASAQGANLVWATLRVVDDPGHFVTD</sequence>
<evidence type="ECO:0000256" key="1">
    <source>
        <dbReference type="SAM" id="SignalP"/>
    </source>
</evidence>
<keyword evidence="3" id="KW-1185">Reference proteome</keyword>